<dbReference type="SUPFAM" id="SSF50978">
    <property type="entry name" value="WD40 repeat-like"/>
    <property type="match status" value="1"/>
</dbReference>
<reference evidence="6" key="1">
    <citation type="submission" date="2013-12" db="EMBL/GenBank/DDBJ databases">
        <authorList>
            <person name="Omoto C.K."/>
            <person name="Sibley D."/>
            <person name="Venepally P."/>
            <person name="Hadjithomas M."/>
            <person name="Karamycheva S."/>
            <person name="Brunk B."/>
            <person name="Roos D."/>
            <person name="Caler E."/>
            <person name="Lorenzi H."/>
        </authorList>
    </citation>
    <scope>NUCLEOTIDE SEQUENCE</scope>
</reference>
<dbReference type="InterPro" id="IPR015943">
    <property type="entry name" value="WD40/YVTN_repeat-like_dom_sf"/>
</dbReference>
<dbReference type="VEuPathDB" id="CryptoDB:GNI_105450"/>
<dbReference type="GO" id="GO:0032040">
    <property type="term" value="C:small-subunit processome"/>
    <property type="evidence" value="ECO:0007669"/>
    <property type="project" value="TreeGrafter"/>
</dbReference>
<dbReference type="PANTHER" id="PTHR14085:SF3">
    <property type="entry name" value="WD REPEAT-CONTAINING PROTEIN 46"/>
    <property type="match status" value="1"/>
</dbReference>
<evidence type="ECO:0000313" key="7">
    <source>
        <dbReference type="Proteomes" id="UP000019763"/>
    </source>
</evidence>
<dbReference type="AlphaFoldDB" id="A0A023B4D6"/>
<dbReference type="Gene3D" id="2.130.10.10">
    <property type="entry name" value="YVTN repeat-like/Quinoprotein amine dehydrogenase"/>
    <property type="match status" value="2"/>
</dbReference>
<evidence type="ECO:0000256" key="2">
    <source>
        <dbReference type="ARBA" id="ARBA00022574"/>
    </source>
</evidence>
<dbReference type="eggNOG" id="KOG1272">
    <property type="taxonomic scope" value="Eukaryota"/>
</dbReference>
<dbReference type="GeneID" id="22913747"/>
<dbReference type="SMART" id="SM01033">
    <property type="entry name" value="BING4CT"/>
    <property type="match status" value="1"/>
</dbReference>
<comment type="subcellular location">
    <subcellularLocation>
        <location evidence="1">Nucleus</location>
        <location evidence="1">Nucleolus</location>
    </subcellularLocation>
</comment>
<organism evidence="6 7">
    <name type="scientific">Gregarina niphandrodes</name>
    <name type="common">Septate eugregarine</name>
    <dbReference type="NCBI Taxonomy" id="110365"/>
    <lineage>
        <taxon>Eukaryota</taxon>
        <taxon>Sar</taxon>
        <taxon>Alveolata</taxon>
        <taxon>Apicomplexa</taxon>
        <taxon>Conoidasida</taxon>
        <taxon>Gregarinasina</taxon>
        <taxon>Eugregarinorida</taxon>
        <taxon>Gregarinidae</taxon>
        <taxon>Gregarina</taxon>
    </lineage>
</organism>
<dbReference type="InterPro" id="IPR001680">
    <property type="entry name" value="WD40_rpt"/>
</dbReference>
<dbReference type="OMA" id="EFLPYHW"/>
<keyword evidence="4" id="KW-0539">Nucleus</keyword>
<evidence type="ECO:0000256" key="4">
    <source>
        <dbReference type="ARBA" id="ARBA00023242"/>
    </source>
</evidence>
<comment type="caution">
    <text evidence="6">The sequence shown here is derived from an EMBL/GenBank/DDBJ whole genome shotgun (WGS) entry which is preliminary data.</text>
</comment>
<proteinExistence type="predicted"/>
<dbReference type="EMBL" id="AFNH02000787">
    <property type="protein sequence ID" value="EZG56154.1"/>
    <property type="molecule type" value="Genomic_DNA"/>
</dbReference>
<dbReference type="SMART" id="SM00320">
    <property type="entry name" value="WD40"/>
    <property type="match status" value="3"/>
</dbReference>
<feature type="domain" description="BING4 C-terminal" evidence="5">
    <location>
        <begin position="340"/>
        <end position="420"/>
    </location>
</feature>
<dbReference type="Pfam" id="PF08149">
    <property type="entry name" value="BING4CT"/>
    <property type="match status" value="1"/>
</dbReference>
<name>A0A023B4D6_GRENI</name>
<keyword evidence="3" id="KW-0677">Repeat</keyword>
<dbReference type="InterPro" id="IPR040315">
    <property type="entry name" value="WDR46/Utp7"/>
</dbReference>
<protein>
    <submittedName>
        <fullName evidence="6">U3 small nucleolar RNA-associated protein 7</fullName>
    </submittedName>
</protein>
<dbReference type="InterPro" id="IPR036322">
    <property type="entry name" value="WD40_repeat_dom_sf"/>
</dbReference>
<dbReference type="RefSeq" id="XP_011131327.1">
    <property type="nucleotide sequence ID" value="XM_011133025.1"/>
</dbReference>
<keyword evidence="7" id="KW-1185">Reference proteome</keyword>
<evidence type="ECO:0000313" key="6">
    <source>
        <dbReference type="EMBL" id="EZG56154.1"/>
    </source>
</evidence>
<gene>
    <name evidence="6" type="ORF">GNI_105450</name>
</gene>
<dbReference type="OrthoDB" id="10251154at2759"/>
<evidence type="ECO:0000259" key="5">
    <source>
        <dbReference type="SMART" id="SM01033"/>
    </source>
</evidence>
<dbReference type="InterPro" id="IPR012952">
    <property type="entry name" value="BING4_C_dom"/>
</dbReference>
<dbReference type="GO" id="GO:0030686">
    <property type="term" value="C:90S preribosome"/>
    <property type="evidence" value="ECO:0007669"/>
    <property type="project" value="TreeGrafter"/>
</dbReference>
<dbReference type="GO" id="GO:0000462">
    <property type="term" value="P:maturation of SSU-rRNA from tricistronic rRNA transcript (SSU-rRNA, 5.8S rRNA, LSU-rRNA)"/>
    <property type="evidence" value="ECO:0007669"/>
    <property type="project" value="TreeGrafter"/>
</dbReference>
<evidence type="ECO:0000256" key="1">
    <source>
        <dbReference type="ARBA" id="ARBA00004604"/>
    </source>
</evidence>
<evidence type="ECO:0000256" key="3">
    <source>
        <dbReference type="ARBA" id="ARBA00022737"/>
    </source>
</evidence>
<keyword evidence="2" id="KW-0853">WD repeat</keyword>
<accession>A0A023B4D6</accession>
<dbReference type="PANTHER" id="PTHR14085">
    <property type="entry name" value="WD-REPEAT PROTEIN BING4"/>
    <property type="match status" value="1"/>
</dbReference>
<sequence length="433" mass="48394">MPPKDKRKRGHADILSRRELQAEELADSHGFIEAEHEGEKTVDVTQEDILAEVELGVTKNKWTEFGLSRGPYTLDFTDDGTHLLLAGATGEARLYDLRGRRRKAGPTEVVRVACNETIRTARFCYNSACWALAQKNSLCLYDNEGVRIHDFDRSDSCTSIDYLPYHFLLVSAKGGRGFIEWRDLSTGKFVGTNQTKYLSPRKEALRHNRYNGVCYTAHTDGIARLWTPTLKEEALSFFVHGSGTNSVVPFRDHFLATASNDNVVRIFDIRNPTSSLAVHRLKSTGEVSMDVSQSGLLAIAQGPRVVIWKDANRVVVPSATTETKPVAGSSRGRWTTEDGMYMKHQYVNGLRFHSVRFRPFEDVLGCGLTQGMESLIIPGAGYANLDTLDNNPYATNKEKARALVRRLLDKLPADTIILNPKAFFSVKKPRIVA</sequence>
<dbReference type="Proteomes" id="UP000019763">
    <property type="component" value="Unassembled WGS sequence"/>
</dbReference>